<feature type="region of interest" description="Disordered" evidence="8">
    <location>
        <begin position="1"/>
        <end position="23"/>
    </location>
</feature>
<comment type="function">
    <text evidence="1">Involved in auxin transport. Regulator of the auxin signaling pathway.</text>
</comment>
<organism evidence="9 10">
    <name type="scientific">Quillaja saponaria</name>
    <name type="common">Soap bark tree</name>
    <dbReference type="NCBI Taxonomy" id="32244"/>
    <lineage>
        <taxon>Eukaryota</taxon>
        <taxon>Viridiplantae</taxon>
        <taxon>Streptophyta</taxon>
        <taxon>Embryophyta</taxon>
        <taxon>Tracheophyta</taxon>
        <taxon>Spermatophyta</taxon>
        <taxon>Magnoliopsida</taxon>
        <taxon>eudicotyledons</taxon>
        <taxon>Gunneridae</taxon>
        <taxon>Pentapetalae</taxon>
        <taxon>rosids</taxon>
        <taxon>fabids</taxon>
        <taxon>Fabales</taxon>
        <taxon>Quillajaceae</taxon>
        <taxon>Quillaja</taxon>
    </lineage>
</organism>
<dbReference type="InterPro" id="IPR039621">
    <property type="entry name" value="BG1-like"/>
</dbReference>
<comment type="caution">
    <text evidence="9">The sequence shown here is derived from an EMBL/GenBank/DDBJ whole genome shotgun (WGS) entry which is preliminary data.</text>
</comment>
<keyword evidence="6" id="KW-0472">Membrane</keyword>
<evidence type="ECO:0000256" key="8">
    <source>
        <dbReference type="SAM" id="MobiDB-lite"/>
    </source>
</evidence>
<evidence type="ECO:0000256" key="3">
    <source>
        <dbReference type="ARBA" id="ARBA00010067"/>
    </source>
</evidence>
<dbReference type="PANTHER" id="PTHR33541">
    <property type="entry name" value="PROTEIN BIG GRAIN 1-LIKE A-RELATED"/>
    <property type="match status" value="1"/>
</dbReference>
<feature type="compositionally biased region" description="Basic and acidic residues" evidence="8">
    <location>
        <begin position="121"/>
        <end position="162"/>
    </location>
</feature>
<dbReference type="AlphaFoldDB" id="A0AAD7QD42"/>
<keyword evidence="4" id="KW-0813">Transport</keyword>
<keyword evidence="7" id="KW-0927">Auxin signaling pathway</keyword>
<accession>A0AAD7QD42</accession>
<keyword evidence="10" id="KW-1185">Reference proteome</keyword>
<dbReference type="KEGG" id="qsa:O6P43_002690"/>
<evidence type="ECO:0000256" key="1">
    <source>
        <dbReference type="ARBA" id="ARBA00002281"/>
    </source>
</evidence>
<protein>
    <submittedName>
        <fullName evidence="9">Protein BIG GRAIN 1-like A</fullName>
    </submittedName>
</protein>
<dbReference type="Proteomes" id="UP001163823">
    <property type="component" value="Chromosome 2"/>
</dbReference>
<evidence type="ECO:0000313" key="10">
    <source>
        <dbReference type="Proteomes" id="UP001163823"/>
    </source>
</evidence>
<dbReference type="GO" id="GO:0005886">
    <property type="term" value="C:plasma membrane"/>
    <property type="evidence" value="ECO:0007669"/>
    <property type="project" value="UniProtKB-SubCell"/>
</dbReference>
<feature type="compositionally biased region" description="Low complexity" evidence="8">
    <location>
        <begin position="89"/>
        <end position="120"/>
    </location>
</feature>
<comment type="subcellular location">
    <subcellularLocation>
        <location evidence="2">Cell membrane</location>
    </subcellularLocation>
</comment>
<evidence type="ECO:0000256" key="4">
    <source>
        <dbReference type="ARBA" id="ARBA00022448"/>
    </source>
</evidence>
<evidence type="ECO:0000256" key="5">
    <source>
        <dbReference type="ARBA" id="ARBA00022475"/>
    </source>
</evidence>
<proteinExistence type="inferred from homology"/>
<evidence type="ECO:0000256" key="6">
    <source>
        <dbReference type="ARBA" id="ARBA00023136"/>
    </source>
</evidence>
<name>A0AAD7QD42_QUISA</name>
<evidence type="ECO:0000256" key="7">
    <source>
        <dbReference type="ARBA" id="ARBA00023294"/>
    </source>
</evidence>
<dbReference type="GO" id="GO:0009734">
    <property type="term" value="P:auxin-activated signaling pathway"/>
    <property type="evidence" value="ECO:0007669"/>
    <property type="project" value="UniProtKB-KW"/>
</dbReference>
<feature type="region of interest" description="Disordered" evidence="8">
    <location>
        <begin position="86"/>
        <end position="164"/>
    </location>
</feature>
<reference evidence="9" key="1">
    <citation type="journal article" date="2023" name="Science">
        <title>Elucidation of the pathway for biosynthesis of saponin adjuvants from the soapbark tree.</title>
        <authorList>
            <person name="Reed J."/>
            <person name="Orme A."/>
            <person name="El-Demerdash A."/>
            <person name="Owen C."/>
            <person name="Martin L.B.B."/>
            <person name="Misra R.C."/>
            <person name="Kikuchi S."/>
            <person name="Rejzek M."/>
            <person name="Martin A.C."/>
            <person name="Harkess A."/>
            <person name="Leebens-Mack J."/>
            <person name="Louveau T."/>
            <person name="Stephenson M.J."/>
            <person name="Osbourn A."/>
        </authorList>
    </citation>
    <scope>NUCLEOTIDE SEQUENCE</scope>
    <source>
        <strain evidence="9">S10</strain>
    </source>
</reference>
<dbReference type="EMBL" id="JARAOO010000002">
    <property type="protein sequence ID" value="KAJ7979273.1"/>
    <property type="molecule type" value="Genomic_DNA"/>
</dbReference>
<dbReference type="PANTHER" id="PTHR33541:SF31">
    <property type="entry name" value="PROTEIN BIG GRAIN 1-LIKE A"/>
    <property type="match status" value="1"/>
</dbReference>
<evidence type="ECO:0000256" key="2">
    <source>
        <dbReference type="ARBA" id="ARBA00004236"/>
    </source>
</evidence>
<gene>
    <name evidence="9" type="ORF">O6P43_002690</name>
</gene>
<comment type="similarity">
    <text evidence="3">Belongs to the BIG GRAIN 1 (BG1) plant protein family.</text>
</comment>
<sequence>MYRRERSSIREGSVPQRKRTPSFSSSLLDAIYNSIDESKSNLDENQQLGLYKETHKLKQSNFSYNHGGGKERMNLRRAVMIEDWMEKQSSQSHSSNSSGFFNSTSSSSESSYGGLFSSSSETERSYKLKSRPKSERPQMNMKQDHRNSEKKEQQEKSEHEGGFARTKLRALKIYGELNKKVKQPISPGGRIATFLNSIFNSGNVKKAKMCYVGAVEDVSFEHKSKSPCFSSSASSFSRSCMSKTPSSARGNSNNGVKRSVRFYPDSVILGEEHSQSYENDPSLMPLPSMRKLARSSTIKELKNHVGAQKPGIDFIKGYKNQNVGKFDFRDFYNNGDVEDDDAESYSSSDLFELDHHIGIGRYQEELPVYETTNLKTNKAIANGFLF</sequence>
<evidence type="ECO:0000313" key="9">
    <source>
        <dbReference type="EMBL" id="KAJ7979273.1"/>
    </source>
</evidence>
<keyword evidence="5" id="KW-1003">Cell membrane</keyword>